<dbReference type="Proteomes" id="UP000198935">
    <property type="component" value="Unassembled WGS sequence"/>
</dbReference>
<protein>
    <submittedName>
        <fullName evidence="3">Uncharacterized protein</fullName>
    </submittedName>
</protein>
<evidence type="ECO:0000313" key="3">
    <source>
        <dbReference type="EMBL" id="SDZ30102.1"/>
    </source>
</evidence>
<dbReference type="AlphaFoldDB" id="A0A1H3RWQ9"/>
<reference evidence="4" key="1">
    <citation type="submission" date="2016-10" db="EMBL/GenBank/DDBJ databases">
        <authorList>
            <person name="Varghese N."/>
            <person name="Submissions S."/>
        </authorList>
    </citation>
    <scope>NUCLEOTIDE SEQUENCE [LARGE SCALE GENOMIC DNA]</scope>
    <source>
        <strain evidence="4">SP</strain>
    </source>
</reference>
<evidence type="ECO:0000256" key="2">
    <source>
        <dbReference type="SAM" id="Phobius"/>
    </source>
</evidence>
<accession>A0A1H3RWQ9</accession>
<feature type="region of interest" description="Disordered" evidence="1">
    <location>
        <begin position="37"/>
        <end position="87"/>
    </location>
</feature>
<keyword evidence="2" id="KW-0472">Membrane</keyword>
<name>A0A1H3RWQ9_9BACI</name>
<keyword evidence="2" id="KW-0812">Transmembrane</keyword>
<keyword evidence="2" id="KW-1133">Transmembrane helix</keyword>
<evidence type="ECO:0000256" key="1">
    <source>
        <dbReference type="SAM" id="MobiDB-lite"/>
    </source>
</evidence>
<keyword evidence="4" id="KW-1185">Reference proteome</keyword>
<feature type="transmembrane region" description="Helical" evidence="2">
    <location>
        <begin position="7"/>
        <end position="28"/>
    </location>
</feature>
<evidence type="ECO:0000313" key="4">
    <source>
        <dbReference type="Proteomes" id="UP000198935"/>
    </source>
</evidence>
<proteinExistence type="predicted"/>
<dbReference type="EMBL" id="FNPI01000009">
    <property type="protein sequence ID" value="SDZ30102.1"/>
    <property type="molecule type" value="Genomic_DNA"/>
</dbReference>
<organism evidence="3 4">
    <name type="scientific">Evansella caseinilytica</name>
    <dbReference type="NCBI Taxonomy" id="1503961"/>
    <lineage>
        <taxon>Bacteria</taxon>
        <taxon>Bacillati</taxon>
        <taxon>Bacillota</taxon>
        <taxon>Bacilli</taxon>
        <taxon>Bacillales</taxon>
        <taxon>Bacillaceae</taxon>
        <taxon>Evansella</taxon>
    </lineage>
</organism>
<dbReference type="OrthoDB" id="2870225at2"/>
<gene>
    <name evidence="3" type="ORF">SAMN05421736_109101</name>
</gene>
<sequence length="266" mass="30458">MTKRKKIYLLTGGAIFLALSITMLVLYMNDPYTEVPQSAIPETSREPLEEDVASAAGDSINIDSEEEAAGQSAAEGSNESDEEELRKAAREAINGVSLSRSTSDPSEQTFYEHSYLNQYYSNILGEHQIEEEANNDSAMREEAKWVAKELVAWINIAAEKTQFAYSETEFLEYVENEHLLQEDDSRTIALLNELKSDSESLYIRHLEFQYLKSFIWSKTQEQLKQENEQRDGETEEDYLYRLYLAFEDEVMSSLLESYPELSQSEG</sequence>